<evidence type="ECO:0000313" key="2">
    <source>
        <dbReference type="Proteomes" id="UP001630127"/>
    </source>
</evidence>
<proteinExistence type="predicted"/>
<accession>A0ABD2YA60</accession>
<organism evidence="1 2">
    <name type="scientific">Cinchona calisaya</name>
    <dbReference type="NCBI Taxonomy" id="153742"/>
    <lineage>
        <taxon>Eukaryota</taxon>
        <taxon>Viridiplantae</taxon>
        <taxon>Streptophyta</taxon>
        <taxon>Embryophyta</taxon>
        <taxon>Tracheophyta</taxon>
        <taxon>Spermatophyta</taxon>
        <taxon>Magnoliopsida</taxon>
        <taxon>eudicotyledons</taxon>
        <taxon>Gunneridae</taxon>
        <taxon>Pentapetalae</taxon>
        <taxon>asterids</taxon>
        <taxon>lamiids</taxon>
        <taxon>Gentianales</taxon>
        <taxon>Rubiaceae</taxon>
        <taxon>Cinchonoideae</taxon>
        <taxon>Cinchoneae</taxon>
        <taxon>Cinchona</taxon>
    </lineage>
</organism>
<gene>
    <name evidence="1" type="ORF">ACH5RR_037154</name>
</gene>
<reference evidence="1 2" key="1">
    <citation type="submission" date="2024-11" db="EMBL/GenBank/DDBJ databases">
        <title>A near-complete genome assembly of Cinchona calisaya.</title>
        <authorList>
            <person name="Lian D.C."/>
            <person name="Zhao X.W."/>
            <person name="Wei L."/>
        </authorList>
    </citation>
    <scope>NUCLEOTIDE SEQUENCE [LARGE SCALE GENOMIC DNA]</scope>
    <source>
        <tissue evidence="1">Nenye</tissue>
    </source>
</reference>
<evidence type="ECO:0000313" key="1">
    <source>
        <dbReference type="EMBL" id="KAL3502705.1"/>
    </source>
</evidence>
<dbReference type="Proteomes" id="UP001630127">
    <property type="component" value="Unassembled WGS sequence"/>
</dbReference>
<comment type="caution">
    <text evidence="1">The sequence shown here is derived from an EMBL/GenBank/DDBJ whole genome shotgun (WGS) entry which is preliminary data.</text>
</comment>
<sequence>MKNSSKLLIFVFIGNKFWIKFCSLEALDTSNNHDPHPTVYNDERSILSIDENDHQFSLFLIVSHAELESPLPEISPTNTEAETEANNRGNLRRILEEIISRHLKLRTCRDKDLNEI</sequence>
<dbReference type="AlphaFoldDB" id="A0ABD2YA60"/>
<name>A0ABD2YA60_9GENT</name>
<dbReference type="EMBL" id="JBJUIK010000015">
    <property type="protein sequence ID" value="KAL3502705.1"/>
    <property type="molecule type" value="Genomic_DNA"/>
</dbReference>
<keyword evidence="2" id="KW-1185">Reference proteome</keyword>
<protein>
    <submittedName>
        <fullName evidence="1">Uncharacterized protein</fullName>
    </submittedName>
</protein>